<keyword evidence="2" id="KW-1133">Transmembrane helix</keyword>
<feature type="transmembrane region" description="Helical" evidence="2">
    <location>
        <begin position="239"/>
        <end position="258"/>
    </location>
</feature>
<accession>A0A8C5BGV0</accession>
<dbReference type="GO" id="GO:0070374">
    <property type="term" value="P:positive regulation of ERK1 and ERK2 cascade"/>
    <property type="evidence" value="ECO:0007669"/>
    <property type="project" value="TreeGrafter"/>
</dbReference>
<dbReference type="KEGG" id="gmh:115547699"/>
<dbReference type="Proteomes" id="UP000694546">
    <property type="component" value="Chromosome 7"/>
</dbReference>
<evidence type="ECO:0000256" key="1">
    <source>
        <dbReference type="SAM" id="MobiDB-lite"/>
    </source>
</evidence>
<dbReference type="Pfam" id="PF07686">
    <property type="entry name" value="V-set"/>
    <property type="match status" value="1"/>
</dbReference>
<evidence type="ECO:0000313" key="5">
    <source>
        <dbReference type="Ensembl" id="ENSGMOP00000047315.1"/>
    </source>
</evidence>
<dbReference type="GO" id="GO:0045121">
    <property type="term" value="C:membrane raft"/>
    <property type="evidence" value="ECO:0007669"/>
    <property type="project" value="TreeGrafter"/>
</dbReference>
<dbReference type="SMART" id="SM00409">
    <property type="entry name" value="IG"/>
    <property type="match status" value="1"/>
</dbReference>
<reference evidence="5" key="1">
    <citation type="submission" date="2025-08" db="UniProtKB">
        <authorList>
            <consortium name="Ensembl"/>
        </authorList>
    </citation>
    <scope>IDENTIFICATION</scope>
</reference>
<dbReference type="Gene3D" id="2.60.40.10">
    <property type="entry name" value="Immunoglobulins"/>
    <property type="match status" value="1"/>
</dbReference>
<dbReference type="InterPro" id="IPR007110">
    <property type="entry name" value="Ig-like_dom"/>
</dbReference>
<evidence type="ECO:0000256" key="3">
    <source>
        <dbReference type="SAM" id="SignalP"/>
    </source>
</evidence>
<dbReference type="RefSeq" id="XP_030217986.1">
    <property type="nucleotide sequence ID" value="XM_030362126.1"/>
</dbReference>
<dbReference type="PANTHER" id="PTHR11422:SF5">
    <property type="entry name" value="DIVERSE IMMUNOGLOBULIN DOMAIN-CONTAINING PROTEIN 1.1 ISOFORM X1-RELATED"/>
    <property type="match status" value="1"/>
</dbReference>
<dbReference type="PROSITE" id="PS50835">
    <property type="entry name" value="IG_LIKE"/>
    <property type="match status" value="1"/>
</dbReference>
<gene>
    <name evidence="5" type="primary">LOC115547699</name>
</gene>
<dbReference type="SUPFAM" id="SSF48726">
    <property type="entry name" value="Immunoglobulin"/>
    <property type="match status" value="1"/>
</dbReference>
<keyword evidence="3" id="KW-0732">Signal</keyword>
<evidence type="ECO:0000259" key="4">
    <source>
        <dbReference type="PROSITE" id="PS50835"/>
    </source>
</evidence>
<proteinExistence type="predicted"/>
<dbReference type="InterPro" id="IPR036179">
    <property type="entry name" value="Ig-like_dom_sf"/>
</dbReference>
<dbReference type="Ensembl" id="ENSGMOT00000052077.1">
    <property type="protein sequence ID" value="ENSGMOP00000047315.1"/>
    <property type="gene ID" value="ENSGMOG00000028414.1"/>
</dbReference>
<protein>
    <submittedName>
        <fullName evidence="5">Uncharacterized LOC115547699</fullName>
    </submittedName>
</protein>
<dbReference type="GO" id="GO:0042289">
    <property type="term" value="F:MHC class II protein binding"/>
    <property type="evidence" value="ECO:0007669"/>
    <property type="project" value="TreeGrafter"/>
</dbReference>
<keyword evidence="6" id="KW-1185">Reference proteome</keyword>
<dbReference type="GeneTree" id="ENSGT01140000285048"/>
<dbReference type="GO" id="GO:0035723">
    <property type="term" value="P:interleukin-15-mediated signaling pathway"/>
    <property type="evidence" value="ECO:0007669"/>
    <property type="project" value="TreeGrafter"/>
</dbReference>
<sequence>MADFTWYVLSFTSLCFVFVLVQAQDSRVYIYKGVGDSVTLQCNNVLKFYQQCSSVTWIYRRSRSWTIELVAGGGLRQDLSGSKASRLSLQPDCFLNISDINVGDTGQYVCRQYDSMGNQHGEDETTDLSVLSGITQEDVLTCSVHSYERACGGVSLRWSDQGTSDQMSQQETPGQCVVARRPNTQPLDSAGLRCLLMKDGVEKTSVDFASKDQKTHSQTNITSRAPGGTGPSTSKELHIYRAVAVSTVLLVLIVAVLVHRHKKSTGSKQSPPKCAEDPDTIGSPGQGEPTQRLSYDQGEPDGGSALRLH</sequence>
<dbReference type="GO" id="GO:0042110">
    <property type="term" value="P:T cell activation"/>
    <property type="evidence" value="ECO:0007669"/>
    <property type="project" value="TreeGrafter"/>
</dbReference>
<dbReference type="GeneID" id="115547699"/>
<keyword evidence="2" id="KW-0472">Membrane</keyword>
<evidence type="ECO:0000256" key="2">
    <source>
        <dbReference type="SAM" id="Phobius"/>
    </source>
</evidence>
<dbReference type="PANTHER" id="PTHR11422">
    <property type="entry name" value="T-CELL SURFACE GLYCOPROTEIN CD4"/>
    <property type="match status" value="1"/>
</dbReference>
<dbReference type="InterPro" id="IPR013783">
    <property type="entry name" value="Ig-like_fold"/>
</dbReference>
<dbReference type="InterPro" id="IPR013106">
    <property type="entry name" value="Ig_V-set"/>
</dbReference>
<feature type="chain" id="PRO_5034094589" evidence="3">
    <location>
        <begin position="24"/>
        <end position="309"/>
    </location>
</feature>
<name>A0A8C5BGV0_GADMO</name>
<dbReference type="OrthoDB" id="8869347at2759"/>
<feature type="signal peptide" evidence="3">
    <location>
        <begin position="1"/>
        <end position="23"/>
    </location>
</feature>
<dbReference type="OMA" id="TTWNYER"/>
<keyword evidence="2" id="KW-0812">Transmembrane</keyword>
<dbReference type="AlphaFoldDB" id="A0A8C5BGV0"/>
<evidence type="ECO:0000313" key="6">
    <source>
        <dbReference type="Proteomes" id="UP000694546"/>
    </source>
</evidence>
<feature type="region of interest" description="Disordered" evidence="1">
    <location>
        <begin position="208"/>
        <end position="233"/>
    </location>
</feature>
<dbReference type="GO" id="GO:1990782">
    <property type="term" value="F:protein tyrosine kinase binding"/>
    <property type="evidence" value="ECO:0007669"/>
    <property type="project" value="TreeGrafter"/>
</dbReference>
<feature type="domain" description="Ig-like" evidence="4">
    <location>
        <begin position="35"/>
        <end position="129"/>
    </location>
</feature>
<dbReference type="InterPro" id="IPR003599">
    <property type="entry name" value="Ig_sub"/>
</dbReference>
<reference evidence="5" key="2">
    <citation type="submission" date="2025-09" db="UniProtKB">
        <authorList>
            <consortium name="Ensembl"/>
        </authorList>
    </citation>
    <scope>IDENTIFICATION</scope>
</reference>
<dbReference type="GO" id="GO:0009897">
    <property type="term" value="C:external side of plasma membrane"/>
    <property type="evidence" value="ECO:0007669"/>
    <property type="project" value="TreeGrafter"/>
</dbReference>
<feature type="region of interest" description="Disordered" evidence="1">
    <location>
        <begin position="261"/>
        <end position="309"/>
    </location>
</feature>
<organism evidence="5 6">
    <name type="scientific">Gadus morhua</name>
    <name type="common">Atlantic cod</name>
    <dbReference type="NCBI Taxonomy" id="8049"/>
    <lineage>
        <taxon>Eukaryota</taxon>
        <taxon>Metazoa</taxon>
        <taxon>Chordata</taxon>
        <taxon>Craniata</taxon>
        <taxon>Vertebrata</taxon>
        <taxon>Euteleostomi</taxon>
        <taxon>Actinopterygii</taxon>
        <taxon>Neopterygii</taxon>
        <taxon>Teleostei</taxon>
        <taxon>Neoteleostei</taxon>
        <taxon>Acanthomorphata</taxon>
        <taxon>Zeiogadaria</taxon>
        <taxon>Gadariae</taxon>
        <taxon>Gadiformes</taxon>
        <taxon>Gadoidei</taxon>
        <taxon>Gadidae</taxon>
        <taxon>Gadus</taxon>
    </lineage>
</organism>